<evidence type="ECO:0000313" key="1">
    <source>
        <dbReference type="EMBL" id="MFC3959521.1"/>
    </source>
</evidence>
<gene>
    <name evidence="1" type="ORF">ACFOUR_14250</name>
</gene>
<dbReference type="Proteomes" id="UP001595846">
    <property type="component" value="Unassembled WGS sequence"/>
</dbReference>
<protein>
    <recommendedName>
        <fullName evidence="3">Transcriptional regulator</fullName>
    </recommendedName>
</protein>
<evidence type="ECO:0008006" key="3">
    <source>
        <dbReference type="Google" id="ProtNLM"/>
    </source>
</evidence>
<evidence type="ECO:0000313" key="2">
    <source>
        <dbReference type="Proteomes" id="UP001595846"/>
    </source>
</evidence>
<name>A0ABD5NR45_9EURY</name>
<comment type="caution">
    <text evidence="1">The sequence shown here is derived from an EMBL/GenBank/DDBJ whole genome shotgun (WGS) entry which is preliminary data.</text>
</comment>
<dbReference type="RefSeq" id="WP_256533033.1">
    <property type="nucleotide sequence ID" value="NZ_CP101824.1"/>
</dbReference>
<organism evidence="1 2">
    <name type="scientific">Halovivax cerinus</name>
    <dbReference type="NCBI Taxonomy" id="1487865"/>
    <lineage>
        <taxon>Archaea</taxon>
        <taxon>Methanobacteriati</taxon>
        <taxon>Methanobacteriota</taxon>
        <taxon>Stenosarchaea group</taxon>
        <taxon>Halobacteria</taxon>
        <taxon>Halobacteriales</taxon>
        <taxon>Natrialbaceae</taxon>
        <taxon>Halovivax</taxon>
    </lineage>
</organism>
<dbReference type="EMBL" id="JBHSAQ010000013">
    <property type="protein sequence ID" value="MFC3959521.1"/>
    <property type="molecule type" value="Genomic_DNA"/>
</dbReference>
<sequence length="175" mass="19844">MDDWTDSMTARDRIDSIALTISQPRSVNWIKEQAEAGSWETTKSELDRLVESGQLTTVTVDGETRYAVDGMRAYLDHVQALVVEHSKAELRDELEAIAEEIAAWKETYDVDSRDELEATIASALPPEEVRERRQVVRDWEENDGYRERIQHALRLYDDLSTQAAATVGDAHGHAD</sequence>
<accession>A0ABD5NR45</accession>
<keyword evidence="2" id="KW-1185">Reference proteome</keyword>
<dbReference type="InterPro" id="IPR055766">
    <property type="entry name" value="DUF7342"/>
</dbReference>
<dbReference type="GeneID" id="73902146"/>
<reference evidence="1 2" key="1">
    <citation type="journal article" date="2019" name="Int. J. Syst. Evol. Microbiol.">
        <title>The Global Catalogue of Microorganisms (GCM) 10K type strain sequencing project: providing services to taxonomists for standard genome sequencing and annotation.</title>
        <authorList>
            <consortium name="The Broad Institute Genomics Platform"/>
            <consortium name="The Broad Institute Genome Sequencing Center for Infectious Disease"/>
            <person name="Wu L."/>
            <person name="Ma J."/>
        </authorList>
    </citation>
    <scope>NUCLEOTIDE SEQUENCE [LARGE SCALE GENOMIC DNA]</scope>
    <source>
        <strain evidence="1 2">IBRC-M 10256</strain>
    </source>
</reference>
<dbReference type="Pfam" id="PF24033">
    <property type="entry name" value="DUF7342"/>
    <property type="match status" value="1"/>
</dbReference>
<proteinExistence type="predicted"/>
<dbReference type="AlphaFoldDB" id="A0ABD5NR45"/>